<feature type="binding site" evidence="3">
    <location>
        <position position="354"/>
    </location>
    <ligand>
        <name>dimethylallyl diphosphate</name>
        <dbReference type="ChEBI" id="CHEBI:57623"/>
    </ligand>
</feature>
<keyword evidence="6 7" id="KW-0002">3D-structure</keyword>
<reference evidence="4 5" key="1">
    <citation type="submission" date="2015-10" db="EMBL/GenBank/DDBJ databases">
        <title>Genome sequencing of Penicillium freii.</title>
        <authorList>
            <person name="Nguyen H.D."/>
            <person name="Visagie C.M."/>
            <person name="Seifert K.A."/>
        </authorList>
    </citation>
    <scope>NUCLEOTIDE SEQUENCE [LARGE SCALE GENOMIC DNA]</scope>
    <source>
        <strain evidence="4 5">DAOM 242723</strain>
    </source>
</reference>
<accession>A0A117NS29</accession>
<evidence type="ECO:0000256" key="3">
    <source>
        <dbReference type="PIRSR" id="PIRSR000509-1"/>
    </source>
</evidence>
<feature type="binding site" evidence="3">
    <location>
        <position position="280"/>
    </location>
    <ligand>
        <name>dimethylallyl diphosphate</name>
        <dbReference type="ChEBI" id="CHEBI:57623"/>
    </ligand>
</feature>
<feature type="binding site" evidence="3">
    <location>
        <position position="118"/>
    </location>
    <ligand>
        <name>dimethylallyl diphosphate</name>
        <dbReference type="ChEBI" id="CHEBI:57623"/>
    </ligand>
</feature>
<dbReference type="GO" id="GO:0016765">
    <property type="term" value="F:transferase activity, transferring alkyl or aryl (other than methyl) groups"/>
    <property type="evidence" value="ECO:0007669"/>
    <property type="project" value="InterPro"/>
</dbReference>
<dbReference type="Proteomes" id="UP000055045">
    <property type="component" value="Unassembled WGS sequence"/>
</dbReference>
<dbReference type="GO" id="GO:0009820">
    <property type="term" value="P:alkaloid metabolic process"/>
    <property type="evidence" value="ECO:0007669"/>
    <property type="project" value="InterPro"/>
</dbReference>
<dbReference type="CDD" id="cd13929">
    <property type="entry name" value="PT-DMATS_CymD"/>
    <property type="match status" value="1"/>
</dbReference>
<feature type="binding site" evidence="3">
    <location>
        <position position="207"/>
    </location>
    <ligand>
        <name>dimethylallyl diphosphate</name>
        <dbReference type="ChEBI" id="CHEBI:57623"/>
    </ligand>
</feature>
<evidence type="ECO:0000256" key="2">
    <source>
        <dbReference type="ARBA" id="ARBA00022679"/>
    </source>
</evidence>
<dbReference type="SFLD" id="SFLDS00036">
    <property type="entry name" value="Aromatic_Prenyltransferase"/>
    <property type="match status" value="1"/>
</dbReference>
<evidence type="ECO:0000256" key="1">
    <source>
        <dbReference type="ARBA" id="ARBA00010209"/>
    </source>
</evidence>
<dbReference type="PDB" id="9JHX">
    <property type="method" value="EM"/>
    <property type="resolution" value="2.86 A"/>
    <property type="chains" value="A/B/C/D=1-434"/>
</dbReference>
<feature type="binding site" evidence="3">
    <location>
        <position position="419"/>
    </location>
    <ligand>
        <name>dimethylallyl diphosphate</name>
        <dbReference type="ChEBI" id="CHEBI:57623"/>
    </ligand>
</feature>
<dbReference type="PIRSF" id="PIRSF000509">
    <property type="entry name" value="Trp_DMAT"/>
    <property type="match status" value="1"/>
</dbReference>
<gene>
    <name evidence="4" type="ORF">ACN42_g627</name>
</gene>
<feature type="binding site" evidence="3">
    <location>
        <position position="423"/>
    </location>
    <ligand>
        <name>dimethylallyl diphosphate</name>
        <dbReference type="ChEBI" id="CHEBI:57623"/>
    </ligand>
</feature>
<dbReference type="EMBL" id="LLXE01000009">
    <property type="protein sequence ID" value="KUM66404.1"/>
    <property type="molecule type" value="Genomic_DNA"/>
</dbReference>
<dbReference type="InterPro" id="IPR012148">
    <property type="entry name" value="ABBA_DMATS-like"/>
</dbReference>
<dbReference type="InterPro" id="IPR033964">
    <property type="entry name" value="ABBA"/>
</dbReference>
<evidence type="ECO:0000313" key="5">
    <source>
        <dbReference type="Proteomes" id="UP000055045"/>
    </source>
</evidence>
<protein>
    <recommendedName>
        <fullName evidence="8">Aromatic prenyltransferase (DMATS family)</fullName>
    </recommendedName>
</protein>
<evidence type="ECO:0007829" key="6">
    <source>
        <dbReference type="PDB" id="8Y9D"/>
    </source>
</evidence>
<feature type="binding site" evidence="3">
    <location>
        <position position="104"/>
    </location>
    <ligand>
        <name>L-tryptophan</name>
        <dbReference type="ChEBI" id="CHEBI:57912"/>
    </ligand>
</feature>
<dbReference type="PANTHER" id="PTHR40627">
    <property type="entry name" value="INDOLE PRENYLTRANSFERASE TDIB-RELATED"/>
    <property type="match status" value="1"/>
</dbReference>
<evidence type="ECO:0008006" key="8">
    <source>
        <dbReference type="Google" id="ProtNLM"/>
    </source>
</evidence>
<dbReference type="NCBIfam" id="TIGR03429">
    <property type="entry name" value="arom_pren_DMATS"/>
    <property type="match status" value="1"/>
</dbReference>
<dbReference type="AlphaFoldDB" id="A0A117NS29"/>
<keyword evidence="5" id="KW-1185">Reference proteome</keyword>
<organism evidence="4 5">
    <name type="scientific">Penicillium freii</name>
    <dbReference type="NCBI Taxonomy" id="48697"/>
    <lineage>
        <taxon>Eukaryota</taxon>
        <taxon>Fungi</taxon>
        <taxon>Dikarya</taxon>
        <taxon>Ascomycota</taxon>
        <taxon>Pezizomycotina</taxon>
        <taxon>Eurotiomycetes</taxon>
        <taxon>Eurotiomycetidae</taxon>
        <taxon>Eurotiales</taxon>
        <taxon>Aspergillaceae</taxon>
        <taxon>Penicillium</taxon>
    </lineage>
</organism>
<dbReference type="PDB" id="8Y9D">
    <property type="method" value="EM"/>
    <property type="resolution" value="2.45 A"/>
    <property type="chains" value="A/B/C/D=23-432"/>
</dbReference>
<feature type="binding site" evidence="3">
    <location>
        <position position="205"/>
    </location>
    <ligand>
        <name>dimethylallyl diphosphate</name>
        <dbReference type="ChEBI" id="CHEBI:57623"/>
    </ligand>
</feature>
<proteinExistence type="evidence at protein level"/>
<evidence type="ECO:0000313" key="4">
    <source>
        <dbReference type="EMBL" id="KUM66404.1"/>
    </source>
</evidence>
<comment type="similarity">
    <text evidence="1">Belongs to the tryptophan dimethylallyltransferase family.</text>
</comment>
<feature type="binding site" evidence="3">
    <location>
        <position position="278"/>
    </location>
    <ligand>
        <name>dimethylallyl diphosphate</name>
        <dbReference type="ChEBI" id="CHEBI:57623"/>
    </ligand>
</feature>
<dbReference type="SMR" id="A0A117NS29"/>
<sequence length="434" mass="48892">MTVEHAQLTSNDLLVKSISSSPSPSPWDVLGRVLQFQHGDHKRWWDILAPVFGISMASIGYKLDVQYRHLLVLYDAVIPNMGPFPNANASNITWTSPFPPGPLEASVNYQSGGSSMFRFTIEPVGPHAGTPADPVNELAAKQLMQRLGQLQPGGVDSTMFDHFYPLLCVDGPEARRQWDSIAHIYHKCHTVTALDMQRSAACTLKTYFPPLLRSTIMNTSMVEIIFDAVESFHKQSGLCFDYTKIKEFMSDGKTHETMMVDRSYLSFDCLDPAKSRIKVYTEAKVKTLEEVYSFWSLGGRLKGPEIDNGFKIVSQMWDAIYSNELPGGKQRENNHIQINWEMSAKDSSVAPKLYFTVIEDYDAYVSRAIVDLFKGFGWAEHVQTHKKIEKEAYPMCDANPQSTHTYVWISIAYKKTGPYITVYTNPGASILEKA</sequence>
<evidence type="ECO:0007829" key="7">
    <source>
        <dbReference type="PDB" id="8Y9E"/>
    </source>
</evidence>
<dbReference type="PDB" id="8Y9G">
    <property type="method" value="EM"/>
    <property type="resolution" value="2.67 A"/>
    <property type="chains" value="A/B/C/D=23-432"/>
</dbReference>
<keyword evidence="2" id="KW-0808">Transferase</keyword>
<feature type="binding site" evidence="3">
    <location>
        <position position="276"/>
    </location>
    <ligand>
        <name>dimethylallyl diphosphate</name>
        <dbReference type="ChEBI" id="CHEBI:57623"/>
    </ligand>
</feature>
<dbReference type="Pfam" id="PF11991">
    <property type="entry name" value="Trp_DMAT"/>
    <property type="match status" value="1"/>
</dbReference>
<comment type="caution">
    <text evidence="4">The sequence shown here is derived from an EMBL/GenBank/DDBJ whole genome shotgun (WGS) entry which is preliminary data.</text>
</comment>
<dbReference type="PDB" id="8Y9E">
    <property type="method" value="EM"/>
    <property type="resolution" value="2.95 A"/>
    <property type="chains" value="A/B/C/D=1-434"/>
</dbReference>
<dbReference type="InterPro" id="IPR017795">
    <property type="entry name" value="ABBA_NscD-like"/>
</dbReference>
<reference evidence="6 7" key="2">
    <citation type="journal article" date="2025" name="Nat. Commun.">
        <title>Characterization and structural analysis of a versatile aromatic prenyltransferase for imidazole-containing diketopiperazines.</title>
        <authorList>
            <person name="Wang W."/>
            <person name="Wang P."/>
            <person name="Ma C."/>
            <person name="Li K."/>
            <person name="Wang Z."/>
            <person name="Liu Y."/>
            <person name="Wang L."/>
            <person name="Zhang G."/>
            <person name="Che Q."/>
            <person name="Zhu T."/>
            <person name="Zhang Y."/>
            <person name="Li D."/>
        </authorList>
    </citation>
    <scope>STRUCTURE BY ELECTRON MICROSCOPY (2.45 ANGSTROMS) OF 23-432</scope>
</reference>
<dbReference type="PANTHER" id="PTHR40627:SF3">
    <property type="entry name" value="PRENYLTRANSFERASE ASQH2-RELATED"/>
    <property type="match status" value="1"/>
</dbReference>
<dbReference type="SFLD" id="SFLDG01162">
    <property type="entry name" value="I"/>
    <property type="match status" value="1"/>
</dbReference>
<name>A0A117NS29_PENFR</name>